<feature type="compositionally biased region" description="Polar residues" evidence="1">
    <location>
        <begin position="164"/>
        <end position="176"/>
    </location>
</feature>
<accession>A0A699QV72</accession>
<name>A0A699QV72_TANCI</name>
<feature type="compositionally biased region" description="Low complexity" evidence="1">
    <location>
        <begin position="153"/>
        <end position="163"/>
    </location>
</feature>
<feature type="compositionally biased region" description="Basic and acidic residues" evidence="1">
    <location>
        <begin position="137"/>
        <end position="152"/>
    </location>
</feature>
<evidence type="ECO:0000256" key="1">
    <source>
        <dbReference type="SAM" id="MobiDB-lite"/>
    </source>
</evidence>
<comment type="caution">
    <text evidence="2">The sequence shown here is derived from an EMBL/GenBank/DDBJ whole genome shotgun (WGS) entry which is preliminary data.</text>
</comment>
<proteinExistence type="predicted"/>
<feature type="non-terminal residue" evidence="2">
    <location>
        <position position="1"/>
    </location>
</feature>
<evidence type="ECO:0000313" key="2">
    <source>
        <dbReference type="EMBL" id="GFC77208.1"/>
    </source>
</evidence>
<feature type="region of interest" description="Disordered" evidence="1">
    <location>
        <begin position="117"/>
        <end position="176"/>
    </location>
</feature>
<organism evidence="2">
    <name type="scientific">Tanacetum cinerariifolium</name>
    <name type="common">Dalmatian daisy</name>
    <name type="synonym">Chrysanthemum cinerariifolium</name>
    <dbReference type="NCBI Taxonomy" id="118510"/>
    <lineage>
        <taxon>Eukaryota</taxon>
        <taxon>Viridiplantae</taxon>
        <taxon>Streptophyta</taxon>
        <taxon>Embryophyta</taxon>
        <taxon>Tracheophyta</taxon>
        <taxon>Spermatophyta</taxon>
        <taxon>Magnoliopsida</taxon>
        <taxon>eudicotyledons</taxon>
        <taxon>Gunneridae</taxon>
        <taxon>Pentapetalae</taxon>
        <taxon>asterids</taxon>
        <taxon>campanulids</taxon>
        <taxon>Asterales</taxon>
        <taxon>Asteraceae</taxon>
        <taxon>Asteroideae</taxon>
        <taxon>Anthemideae</taxon>
        <taxon>Anthemidinae</taxon>
        <taxon>Tanacetum</taxon>
    </lineage>
</organism>
<protein>
    <submittedName>
        <fullName evidence="2">Uncharacterized protein</fullName>
    </submittedName>
</protein>
<sequence>SFSGIVDNYLASKMKYAVDVVVQLQTNNLRKEAQVENHEFLNQVDSAMKTIIKEQVQAQVSKIMSKIEKSVTESLKAKVPDIQKNLYNLLVESYISDKDIIPSYGDVVTLKRDRDYHDKDEDTSARSNQRSKRKRLGKEAESLKELTHKESKSTSSSKGATRSQPKSSGKSAHTEE</sequence>
<dbReference type="AlphaFoldDB" id="A0A699QV72"/>
<gene>
    <name evidence="2" type="ORF">Tci_849178</name>
</gene>
<reference evidence="2" key="1">
    <citation type="journal article" date="2019" name="Sci. Rep.">
        <title>Draft genome of Tanacetum cinerariifolium, the natural source of mosquito coil.</title>
        <authorList>
            <person name="Yamashiro T."/>
            <person name="Shiraishi A."/>
            <person name="Satake H."/>
            <person name="Nakayama K."/>
        </authorList>
    </citation>
    <scope>NUCLEOTIDE SEQUENCE</scope>
</reference>
<dbReference type="EMBL" id="BKCJ011059981">
    <property type="protein sequence ID" value="GFC77208.1"/>
    <property type="molecule type" value="Genomic_DNA"/>
</dbReference>